<feature type="transmembrane region" description="Helical" evidence="1">
    <location>
        <begin position="332"/>
        <end position="351"/>
    </location>
</feature>
<dbReference type="InterPro" id="IPR018476">
    <property type="entry name" value="GlyceroP-diester-Pdiesterase_M"/>
</dbReference>
<organism evidence="3 4">
    <name type="scientific">Bowdeniella nasicola</name>
    <dbReference type="NCBI Taxonomy" id="208480"/>
    <lineage>
        <taxon>Bacteria</taxon>
        <taxon>Bacillati</taxon>
        <taxon>Actinomycetota</taxon>
        <taxon>Actinomycetes</taxon>
        <taxon>Actinomycetales</taxon>
        <taxon>Actinomycetaceae</taxon>
        <taxon>Bowdeniella</taxon>
    </lineage>
</organism>
<reference evidence="4" key="1">
    <citation type="submission" date="2016-10" db="EMBL/GenBank/DDBJ databases">
        <authorList>
            <person name="Varghese N."/>
            <person name="Submissions S."/>
        </authorList>
    </citation>
    <scope>NUCLEOTIDE SEQUENCE [LARGE SCALE GENOMIC DNA]</scope>
    <source>
        <strain evidence="4">KPR-1</strain>
    </source>
</reference>
<feature type="transmembrane region" description="Helical" evidence="1">
    <location>
        <begin position="170"/>
        <end position="197"/>
    </location>
</feature>
<dbReference type="PROSITE" id="PS51704">
    <property type="entry name" value="GP_PDE"/>
    <property type="match status" value="1"/>
</dbReference>
<accession>A0A1H3VIU8</accession>
<dbReference type="InterPro" id="IPR017946">
    <property type="entry name" value="PLC-like_Pdiesterase_TIM-brl"/>
</dbReference>
<name>A0A1H3VIU8_9ACTO</name>
<evidence type="ECO:0000256" key="1">
    <source>
        <dbReference type="SAM" id="Phobius"/>
    </source>
</evidence>
<feature type="transmembrane region" description="Helical" evidence="1">
    <location>
        <begin position="218"/>
        <end position="242"/>
    </location>
</feature>
<evidence type="ECO:0000259" key="2">
    <source>
        <dbReference type="PROSITE" id="PS51704"/>
    </source>
</evidence>
<dbReference type="Proteomes" id="UP000199288">
    <property type="component" value="Unassembled WGS sequence"/>
</dbReference>
<keyword evidence="1" id="KW-0812">Transmembrane</keyword>
<dbReference type="Pfam" id="PF10110">
    <property type="entry name" value="GPDPase_memb"/>
    <property type="match status" value="1"/>
</dbReference>
<evidence type="ECO:0000313" key="3">
    <source>
        <dbReference type="EMBL" id="SDZ74723.1"/>
    </source>
</evidence>
<dbReference type="PANTHER" id="PTHR46211:SF8">
    <property type="entry name" value="PHOSPHODIESTERASE"/>
    <property type="match status" value="1"/>
</dbReference>
<proteinExistence type="predicted"/>
<dbReference type="EMBL" id="FNQV01000001">
    <property type="protein sequence ID" value="SDZ74723.1"/>
    <property type="molecule type" value="Genomic_DNA"/>
</dbReference>
<protein>
    <submittedName>
        <fullName evidence="3">Glycerophosphoryl diester phosphodiesterase</fullName>
    </submittedName>
</protein>
<feature type="transmembrane region" description="Helical" evidence="1">
    <location>
        <begin position="122"/>
        <end position="150"/>
    </location>
</feature>
<dbReference type="GO" id="GO:0008081">
    <property type="term" value="F:phosphoric diester hydrolase activity"/>
    <property type="evidence" value="ECO:0007669"/>
    <property type="project" value="InterPro"/>
</dbReference>
<keyword evidence="1" id="KW-0472">Membrane</keyword>
<feature type="domain" description="GP-PDE" evidence="2">
    <location>
        <begin position="361"/>
        <end position="588"/>
    </location>
</feature>
<dbReference type="Pfam" id="PF03009">
    <property type="entry name" value="GDPD"/>
    <property type="match status" value="1"/>
</dbReference>
<dbReference type="SUPFAM" id="SSF51695">
    <property type="entry name" value="PLC-like phosphodiesterases"/>
    <property type="match status" value="1"/>
</dbReference>
<sequence length="607" mass="68413">MVTKLRTFWRWLIADFGDVAPRALKYQIFTKLLMAAFIIPLYGLLATYLASEMGAVTNATIMQFLLSWRGAVFAALTLALLLVGFVIEMNGYIVLSARAQHGQSETSYRRLLRYGFSRSKNLWGLGGIILIFYLAVIIPISGVGFNLSFLRGIKLPNFIASFIEFNTWYSLAYFGVVALFAIAGALFIFTLHLIVLCDFKAGRALKTSARLVRENWRLVLLHIGLRLALSAVFVAITVGLWWGLVEALLDTYGADTWLPRVFFSFLLLVQYLATFVFLLIEIPYVVNVVTTTFYTVIKRDDRLWHYAESYPRLPTKHRQSIIDRLVRQWRKIAAVLMIAMTALALVTGTFFEEVFRPDYDVKVAAHRAGGYGTPENSLSGLAYAIDVGAAFTEIDVQRTSDGHYVLNHDESFSRVARDSRSARVMTLAEVRALDISLDRDGSEHPPTLEEFLLAAKGKIKVIIELKGKTADTTMADDVVAMVKKLGMTNNVIIMGLDYDLVRYTETTYPEIDTGYVYFISIGDVTRLTGDYIILEEGEATSARLTALQIAGKKTMVWTVNDRKGMDKLATEDIQAIITDLPKEAIEELATTRELTDTEWFYRIFFDR</sequence>
<dbReference type="AlphaFoldDB" id="A0A1H3VIU8"/>
<keyword evidence="4" id="KW-1185">Reference proteome</keyword>
<feature type="transmembrane region" description="Helical" evidence="1">
    <location>
        <begin position="262"/>
        <end position="280"/>
    </location>
</feature>
<dbReference type="InterPro" id="IPR030395">
    <property type="entry name" value="GP_PDE_dom"/>
</dbReference>
<dbReference type="OrthoDB" id="5241788at2"/>
<gene>
    <name evidence="3" type="ORF">SAMN02910418_00095</name>
</gene>
<dbReference type="GO" id="GO:0006629">
    <property type="term" value="P:lipid metabolic process"/>
    <property type="evidence" value="ECO:0007669"/>
    <property type="project" value="InterPro"/>
</dbReference>
<dbReference type="Gene3D" id="3.20.20.190">
    <property type="entry name" value="Phosphatidylinositol (PI) phosphodiesterase"/>
    <property type="match status" value="1"/>
</dbReference>
<feature type="transmembrane region" description="Helical" evidence="1">
    <location>
        <begin position="71"/>
        <end position="95"/>
    </location>
</feature>
<feature type="transmembrane region" description="Helical" evidence="1">
    <location>
        <begin position="32"/>
        <end position="51"/>
    </location>
</feature>
<dbReference type="PANTHER" id="PTHR46211">
    <property type="entry name" value="GLYCEROPHOSPHORYL DIESTER PHOSPHODIESTERASE"/>
    <property type="match status" value="1"/>
</dbReference>
<evidence type="ECO:0000313" key="4">
    <source>
        <dbReference type="Proteomes" id="UP000199288"/>
    </source>
</evidence>
<keyword evidence="1" id="KW-1133">Transmembrane helix</keyword>